<organism evidence="2 3">
    <name type="scientific">Scophthalmus maximus</name>
    <name type="common">Turbot</name>
    <name type="synonym">Psetta maxima</name>
    <dbReference type="NCBI Taxonomy" id="52904"/>
    <lineage>
        <taxon>Eukaryota</taxon>
        <taxon>Metazoa</taxon>
        <taxon>Chordata</taxon>
        <taxon>Craniata</taxon>
        <taxon>Vertebrata</taxon>
        <taxon>Euteleostomi</taxon>
        <taxon>Actinopterygii</taxon>
        <taxon>Neopterygii</taxon>
        <taxon>Teleostei</taxon>
        <taxon>Neoteleostei</taxon>
        <taxon>Acanthomorphata</taxon>
        <taxon>Carangaria</taxon>
        <taxon>Pleuronectiformes</taxon>
        <taxon>Pleuronectoidei</taxon>
        <taxon>Scophthalmidae</taxon>
        <taxon>Scophthalmus</taxon>
    </lineage>
</organism>
<proteinExistence type="predicted"/>
<feature type="region of interest" description="Disordered" evidence="1">
    <location>
        <begin position="18"/>
        <end position="61"/>
    </location>
</feature>
<dbReference type="EMBL" id="VEVO01000019">
    <property type="protein sequence ID" value="KAF0026310.1"/>
    <property type="molecule type" value="Genomic_DNA"/>
</dbReference>
<gene>
    <name evidence="2" type="ORF">F2P81_021047</name>
</gene>
<feature type="compositionally biased region" description="Basic and acidic residues" evidence="1">
    <location>
        <begin position="22"/>
        <end position="33"/>
    </location>
</feature>
<dbReference type="Proteomes" id="UP000438429">
    <property type="component" value="Unassembled WGS sequence"/>
</dbReference>
<feature type="compositionally biased region" description="Polar residues" evidence="1">
    <location>
        <begin position="48"/>
        <end position="61"/>
    </location>
</feature>
<feature type="region of interest" description="Disordered" evidence="1">
    <location>
        <begin position="179"/>
        <end position="224"/>
    </location>
</feature>
<accession>A0A6A4S3U5</accession>
<evidence type="ECO:0000313" key="2">
    <source>
        <dbReference type="EMBL" id="KAF0026310.1"/>
    </source>
</evidence>
<sequence length="224" mass="24806">MYPDEEKSFISIFVGVQRHGSPTKDGDAADERSSSSNVHLRSVGHRVNVSQRSPACGRQSQPHCLQRDTFTIKHPVPPFKVKLRTATVFIFHRAARHAIIKRTITRKVHDGESNTTVSGKSKHVYSHAYQKWLEGGALRLGSFRLFPSTLTPGPSPPLPPRLLYVWQQRPCAVAILAEHPSPPAPSQHRATAAAVRELHPEQRSPLGRTSDTAKPTATDEDPVE</sequence>
<evidence type="ECO:0000256" key="1">
    <source>
        <dbReference type="SAM" id="MobiDB-lite"/>
    </source>
</evidence>
<dbReference type="AlphaFoldDB" id="A0A6A4S3U5"/>
<evidence type="ECO:0000313" key="3">
    <source>
        <dbReference type="Proteomes" id="UP000438429"/>
    </source>
</evidence>
<comment type="caution">
    <text evidence="2">The sequence shown here is derived from an EMBL/GenBank/DDBJ whole genome shotgun (WGS) entry which is preliminary data.</text>
</comment>
<protein>
    <submittedName>
        <fullName evidence="2">Uncharacterized protein</fullName>
    </submittedName>
</protein>
<reference evidence="2 3" key="1">
    <citation type="submission" date="2019-06" db="EMBL/GenBank/DDBJ databases">
        <title>Draft genomes of female and male turbot (Scophthalmus maximus).</title>
        <authorList>
            <person name="Xu H."/>
            <person name="Xu X.-W."/>
            <person name="Shao C."/>
            <person name="Chen S."/>
        </authorList>
    </citation>
    <scope>NUCLEOTIDE SEQUENCE [LARGE SCALE GENOMIC DNA]</scope>
    <source>
        <strain evidence="2">Ysfricsl-2016a</strain>
        <tissue evidence="2">Blood</tissue>
    </source>
</reference>
<name>A0A6A4S3U5_SCOMX</name>